<accession>A0A485LTH5</accession>
<organism evidence="1">
    <name type="scientific">anaerobic digester metagenome</name>
    <dbReference type="NCBI Taxonomy" id="1263854"/>
    <lineage>
        <taxon>unclassified sequences</taxon>
        <taxon>metagenomes</taxon>
        <taxon>ecological metagenomes</taxon>
    </lineage>
</organism>
<gene>
    <name evidence="1" type="ORF">SCFA_10013</name>
</gene>
<name>A0A485LTH5_9ZZZZ</name>
<dbReference type="EMBL" id="CAADRM010000001">
    <property type="protein sequence ID" value="VFU11182.1"/>
    <property type="molecule type" value="Genomic_DNA"/>
</dbReference>
<proteinExistence type="predicted"/>
<evidence type="ECO:0000313" key="1">
    <source>
        <dbReference type="EMBL" id="VFU11182.1"/>
    </source>
</evidence>
<reference evidence="1" key="1">
    <citation type="submission" date="2019-03" db="EMBL/GenBank/DDBJ databases">
        <authorList>
            <person name="Hao L."/>
        </authorList>
    </citation>
    <scope>NUCLEOTIDE SEQUENCE</scope>
</reference>
<protein>
    <submittedName>
        <fullName evidence="1">Uncharacterized protein</fullName>
    </submittedName>
</protein>
<dbReference type="AlphaFoldDB" id="A0A485LTH5"/>
<sequence length="87" mass="9991">MKINPEISNVINLVKKDADYQKRTQEKVEDQSRMEDIVSVENRAASRSEAASVEEARELLTDVLRKMENSSAEVHNLNQYRISQLIS</sequence>